<feature type="region of interest" description="Disordered" evidence="1">
    <location>
        <begin position="1"/>
        <end position="75"/>
    </location>
</feature>
<feature type="compositionally biased region" description="Basic and acidic residues" evidence="1">
    <location>
        <begin position="11"/>
        <end position="24"/>
    </location>
</feature>
<dbReference type="Proteomes" id="UP000244803">
    <property type="component" value="Chromosome 4"/>
</dbReference>
<feature type="compositionally biased region" description="Basic and acidic residues" evidence="1">
    <location>
        <begin position="58"/>
        <end position="75"/>
    </location>
</feature>
<gene>
    <name evidence="2" type="ORF">MACJ_002976</name>
</gene>
<proteinExistence type="predicted"/>
<feature type="region of interest" description="Disordered" evidence="1">
    <location>
        <begin position="95"/>
        <end position="128"/>
    </location>
</feature>
<reference evidence="2" key="1">
    <citation type="submission" date="2022-07" db="EMBL/GenBank/DDBJ databases">
        <title>Evaluation of T. orientalis genome assembly methods using nanopore sequencing and analysis of variation between genomes.</title>
        <authorList>
            <person name="Yam J."/>
            <person name="Micallef M.L."/>
            <person name="Liu M."/>
            <person name="Djordjevic S.P."/>
            <person name="Bogema D.R."/>
            <person name="Jenkins C."/>
        </authorList>
    </citation>
    <scope>NUCLEOTIDE SEQUENCE</scope>
    <source>
        <strain evidence="2">Fish Creek</strain>
    </source>
</reference>
<dbReference type="EMBL" id="CP056067">
    <property type="protein sequence ID" value="UKJ89722.1"/>
    <property type="molecule type" value="Genomic_DNA"/>
</dbReference>
<dbReference type="OrthoDB" id="361698at2759"/>
<dbReference type="AlphaFoldDB" id="A0A976M9F3"/>
<sequence>MPAFVPVFDPEVPRSEQDPNSEKLLKHRKWDNPHVVLPDNKNLVKHEKSYKRSNLSYYRDKYNDNNNTDNKRDDKFYRNHVRDEFDYVAPKRKKFLKTDHKSSDDKSTRPDKKVIKTVKKDAVNAEYK</sequence>
<protein>
    <submittedName>
        <fullName evidence="2">Uncharacterized protein</fullName>
    </submittedName>
</protein>
<organism evidence="2 3">
    <name type="scientific">Theileria orientalis</name>
    <dbReference type="NCBI Taxonomy" id="68886"/>
    <lineage>
        <taxon>Eukaryota</taxon>
        <taxon>Sar</taxon>
        <taxon>Alveolata</taxon>
        <taxon>Apicomplexa</taxon>
        <taxon>Aconoidasida</taxon>
        <taxon>Piroplasmida</taxon>
        <taxon>Theileriidae</taxon>
        <taxon>Theileria</taxon>
    </lineage>
</organism>
<feature type="compositionally biased region" description="Basic and acidic residues" evidence="1">
    <location>
        <begin position="96"/>
        <end position="128"/>
    </location>
</feature>
<name>A0A976M9F3_THEOR</name>
<evidence type="ECO:0000256" key="1">
    <source>
        <dbReference type="SAM" id="MobiDB-lite"/>
    </source>
</evidence>
<accession>A0A976M9F3</accession>
<evidence type="ECO:0000313" key="2">
    <source>
        <dbReference type="EMBL" id="UKJ89722.1"/>
    </source>
</evidence>
<evidence type="ECO:0000313" key="3">
    <source>
        <dbReference type="Proteomes" id="UP000244803"/>
    </source>
</evidence>